<evidence type="ECO:0000313" key="1">
    <source>
        <dbReference type="EMBL" id="KAG5595311.1"/>
    </source>
</evidence>
<proteinExistence type="predicted"/>
<organism evidence="1 2">
    <name type="scientific">Solanum commersonii</name>
    <name type="common">Commerson's wild potato</name>
    <name type="synonym">Commerson's nightshade</name>
    <dbReference type="NCBI Taxonomy" id="4109"/>
    <lineage>
        <taxon>Eukaryota</taxon>
        <taxon>Viridiplantae</taxon>
        <taxon>Streptophyta</taxon>
        <taxon>Embryophyta</taxon>
        <taxon>Tracheophyta</taxon>
        <taxon>Spermatophyta</taxon>
        <taxon>Magnoliopsida</taxon>
        <taxon>eudicotyledons</taxon>
        <taxon>Gunneridae</taxon>
        <taxon>Pentapetalae</taxon>
        <taxon>asterids</taxon>
        <taxon>lamiids</taxon>
        <taxon>Solanales</taxon>
        <taxon>Solanaceae</taxon>
        <taxon>Solanoideae</taxon>
        <taxon>Solaneae</taxon>
        <taxon>Solanum</taxon>
    </lineage>
</organism>
<gene>
    <name evidence="1" type="ORF">H5410_036543</name>
</gene>
<reference evidence="1 2" key="1">
    <citation type="submission" date="2020-09" db="EMBL/GenBank/DDBJ databases">
        <title>De no assembly of potato wild relative species, Solanum commersonii.</title>
        <authorList>
            <person name="Cho K."/>
        </authorList>
    </citation>
    <scope>NUCLEOTIDE SEQUENCE [LARGE SCALE GENOMIC DNA]</scope>
    <source>
        <strain evidence="1">LZ3.2</strain>
        <tissue evidence="1">Leaf</tissue>
    </source>
</reference>
<name>A0A9J5Y5Y1_SOLCO</name>
<evidence type="ECO:0000313" key="2">
    <source>
        <dbReference type="Proteomes" id="UP000824120"/>
    </source>
</evidence>
<protein>
    <submittedName>
        <fullName evidence="1">Uncharacterized protein</fullName>
    </submittedName>
</protein>
<sequence length="75" mass="8973">MKILTARLASEDRFWSRTILCSLPEALDGSCGIWVKRYWWKRWRPLRRKRSDAVSWSIVLSASGRLWLSREIEHV</sequence>
<comment type="caution">
    <text evidence="1">The sequence shown here is derived from an EMBL/GenBank/DDBJ whole genome shotgun (WGS) entry which is preliminary data.</text>
</comment>
<accession>A0A9J5Y5Y1</accession>
<dbReference type="EMBL" id="JACXVP010000007">
    <property type="protein sequence ID" value="KAG5595311.1"/>
    <property type="molecule type" value="Genomic_DNA"/>
</dbReference>
<keyword evidence="2" id="KW-1185">Reference proteome</keyword>
<dbReference type="AlphaFoldDB" id="A0A9J5Y5Y1"/>
<dbReference type="Proteomes" id="UP000824120">
    <property type="component" value="Chromosome 7"/>
</dbReference>